<reference evidence="4" key="1">
    <citation type="submission" date="2021-12" db="EMBL/GenBank/DDBJ databases">
        <authorList>
            <person name="Martin H S."/>
        </authorList>
    </citation>
    <scope>NUCLEOTIDE SEQUENCE</scope>
</reference>
<proteinExistence type="inferred from homology"/>
<gene>
    <name evidence="4" type="ORF">BINO364_LOCUS4348</name>
</gene>
<name>A0A8J9UQD1_9NEOP</name>
<evidence type="ECO:0000256" key="3">
    <source>
        <dbReference type="SAM" id="Coils"/>
    </source>
</evidence>
<dbReference type="PANTHER" id="PTHR16294:SF4">
    <property type="entry name" value="DYSBINDIN DOMAIN-CONTAINING PROTEIN 1"/>
    <property type="match status" value="1"/>
</dbReference>
<protein>
    <recommendedName>
        <fullName evidence="2">Dysbindin domain-containing protein 1</fullName>
    </recommendedName>
</protein>
<dbReference type="OrthoDB" id="2445127at2759"/>
<evidence type="ECO:0000256" key="2">
    <source>
        <dbReference type="ARBA" id="ARBA00040078"/>
    </source>
</evidence>
<dbReference type="PANTHER" id="PTHR16294">
    <property type="entry name" value="DYSTROBREVIN BINDING PROTEIN 1 DYSBINDIN"/>
    <property type="match status" value="1"/>
</dbReference>
<comment type="similarity">
    <text evidence="1">Belongs to the dysbindin family.</text>
</comment>
<dbReference type="EMBL" id="OV170232">
    <property type="protein sequence ID" value="CAH0717782.1"/>
    <property type="molecule type" value="Genomic_DNA"/>
</dbReference>
<feature type="coiled-coil region" evidence="3">
    <location>
        <begin position="182"/>
        <end position="214"/>
    </location>
</feature>
<evidence type="ECO:0000313" key="4">
    <source>
        <dbReference type="EMBL" id="CAH0717782.1"/>
    </source>
</evidence>
<sequence>MCVDYKIISISVHVMLGNLKEFISVVQDGLTSNNNLRQTLQEVQKVKNIFKDKQKITSESKVNYGAGSSLLEKYQEQWAELHENADKNARAAEKVDKLIIELHEVTKARLHSATELALNLAHLPNLTVSVAQCIDSLKNVQTLLTDVEDQLVDFEDIVERSNMEKWKLDHHYHLTLYKEKKMAGLEEIRSQLAKENLEKNNERERKQFAELQAKRENSAVAFQSDLAKYLASGNIPSTPSPAPKITLEQIQLDDDRSDLEKFLES</sequence>
<feature type="non-terminal residue" evidence="4">
    <location>
        <position position="265"/>
    </location>
</feature>
<dbReference type="GO" id="GO:0005737">
    <property type="term" value="C:cytoplasm"/>
    <property type="evidence" value="ECO:0007669"/>
    <property type="project" value="InterPro"/>
</dbReference>
<dbReference type="AlphaFoldDB" id="A0A8J9UQD1"/>
<evidence type="ECO:0000313" key="5">
    <source>
        <dbReference type="Proteomes" id="UP000838878"/>
    </source>
</evidence>
<keyword evidence="3" id="KW-0175">Coiled coil</keyword>
<accession>A0A8J9UQD1</accession>
<keyword evidence="5" id="KW-1185">Reference proteome</keyword>
<dbReference type="Proteomes" id="UP000838878">
    <property type="component" value="Chromosome 12"/>
</dbReference>
<dbReference type="InterPro" id="IPR007531">
    <property type="entry name" value="Dysbindin"/>
</dbReference>
<evidence type="ECO:0000256" key="1">
    <source>
        <dbReference type="ARBA" id="ARBA00008686"/>
    </source>
</evidence>
<organism evidence="4 5">
    <name type="scientific">Brenthis ino</name>
    <name type="common">lesser marbled fritillary</name>
    <dbReference type="NCBI Taxonomy" id="405034"/>
    <lineage>
        <taxon>Eukaryota</taxon>
        <taxon>Metazoa</taxon>
        <taxon>Ecdysozoa</taxon>
        <taxon>Arthropoda</taxon>
        <taxon>Hexapoda</taxon>
        <taxon>Insecta</taxon>
        <taxon>Pterygota</taxon>
        <taxon>Neoptera</taxon>
        <taxon>Endopterygota</taxon>
        <taxon>Lepidoptera</taxon>
        <taxon>Glossata</taxon>
        <taxon>Ditrysia</taxon>
        <taxon>Papilionoidea</taxon>
        <taxon>Nymphalidae</taxon>
        <taxon>Heliconiinae</taxon>
        <taxon>Argynnini</taxon>
        <taxon>Brenthis</taxon>
    </lineage>
</organism>